<evidence type="ECO:0000259" key="1">
    <source>
        <dbReference type="Pfam" id="PF00534"/>
    </source>
</evidence>
<name>A0A0G0UH33_9BACT</name>
<dbReference type="Proteomes" id="UP000034854">
    <property type="component" value="Unassembled WGS sequence"/>
</dbReference>
<protein>
    <recommendedName>
        <fullName evidence="1">Glycosyl transferase family 1 domain-containing protein</fullName>
    </recommendedName>
</protein>
<dbReference type="Pfam" id="PF00534">
    <property type="entry name" value="Glycos_transf_1"/>
    <property type="match status" value="1"/>
</dbReference>
<gene>
    <name evidence="2" type="ORF">UU34_C0001G0121</name>
</gene>
<dbReference type="GO" id="GO:0016757">
    <property type="term" value="F:glycosyltransferase activity"/>
    <property type="evidence" value="ECO:0007669"/>
    <property type="project" value="InterPro"/>
</dbReference>
<proteinExistence type="predicted"/>
<feature type="domain" description="Glycosyl transferase family 1" evidence="1">
    <location>
        <begin position="182"/>
        <end position="318"/>
    </location>
</feature>
<dbReference type="AlphaFoldDB" id="A0A0G0UH33"/>
<dbReference type="PANTHER" id="PTHR45947:SF3">
    <property type="entry name" value="SULFOQUINOVOSYL TRANSFERASE SQD2"/>
    <property type="match status" value="1"/>
</dbReference>
<comment type="caution">
    <text evidence="2">The sequence shown here is derived from an EMBL/GenBank/DDBJ whole genome shotgun (WGS) entry which is preliminary data.</text>
</comment>
<sequence length="356" mass="39892">MAKVAFLSFYSGIVDRGVETFVYELSRRFKLGNKITIFQAGPAIYQEGIRVQQIVAKAEAPKFSKGILGKLCLDLQSIRILIFTLKLIPRIIKEKFDIVVPLNGGWQTVTVRLLTKITGSKMLISGHAGVGSDDAWNIFWRPDVFIALTSTQKNWAEKIAPEMQTEIIPNGVDLAKFNPKVKPKNINLKKPIVVCASALVPYKRIELTIKAVAKAKNLSLLILGDGEMNSHLDSLGRRILKSRYLRLTPPYQQMPSYYKCGKVFTLASETEAFGISYLEAMACNLPVVTTCDDSRQEIIGKAGILTDPTKTEQYAKDLLIASQTNYRNIPYDQALKFSWNKIARSYSSLINELLKH</sequence>
<accession>A0A0G0UH33</accession>
<evidence type="ECO:0000313" key="3">
    <source>
        <dbReference type="Proteomes" id="UP000034854"/>
    </source>
</evidence>
<dbReference type="Gene3D" id="3.40.50.2000">
    <property type="entry name" value="Glycogen Phosphorylase B"/>
    <property type="match status" value="2"/>
</dbReference>
<evidence type="ECO:0000313" key="2">
    <source>
        <dbReference type="EMBL" id="KKR88124.1"/>
    </source>
</evidence>
<dbReference type="InterPro" id="IPR050194">
    <property type="entry name" value="Glycosyltransferase_grp1"/>
</dbReference>
<organism evidence="2 3">
    <name type="scientific">Candidatus Curtissbacteria bacterium GW2011_GWA1_41_11</name>
    <dbReference type="NCBI Taxonomy" id="1618409"/>
    <lineage>
        <taxon>Bacteria</taxon>
        <taxon>Candidatus Curtissiibacteriota</taxon>
    </lineage>
</organism>
<dbReference type="InterPro" id="IPR001296">
    <property type="entry name" value="Glyco_trans_1"/>
</dbReference>
<dbReference type="PANTHER" id="PTHR45947">
    <property type="entry name" value="SULFOQUINOVOSYL TRANSFERASE SQD2"/>
    <property type="match status" value="1"/>
</dbReference>
<dbReference type="SUPFAM" id="SSF53756">
    <property type="entry name" value="UDP-Glycosyltransferase/glycogen phosphorylase"/>
    <property type="match status" value="1"/>
</dbReference>
<dbReference type="CDD" id="cd03801">
    <property type="entry name" value="GT4_PimA-like"/>
    <property type="match status" value="1"/>
</dbReference>
<reference evidence="2 3" key="1">
    <citation type="journal article" date="2015" name="Nature">
        <title>rRNA introns, odd ribosomes, and small enigmatic genomes across a large radiation of phyla.</title>
        <authorList>
            <person name="Brown C.T."/>
            <person name="Hug L.A."/>
            <person name="Thomas B.C."/>
            <person name="Sharon I."/>
            <person name="Castelle C.J."/>
            <person name="Singh A."/>
            <person name="Wilkins M.J."/>
            <person name="Williams K.H."/>
            <person name="Banfield J.F."/>
        </authorList>
    </citation>
    <scope>NUCLEOTIDE SEQUENCE [LARGE SCALE GENOMIC DNA]</scope>
</reference>
<dbReference type="EMBL" id="LCAG01000001">
    <property type="protein sequence ID" value="KKR88124.1"/>
    <property type="molecule type" value="Genomic_DNA"/>
</dbReference>